<dbReference type="PANTHER" id="PTHR37318">
    <property type="entry name" value="BSL7504 PROTEIN"/>
    <property type="match status" value="1"/>
</dbReference>
<feature type="domain" description="Winged helix DNA-binding" evidence="1">
    <location>
        <begin position="15"/>
        <end position="93"/>
    </location>
</feature>
<accession>A0A382ULW6</accession>
<proteinExistence type="predicted"/>
<dbReference type="SUPFAM" id="SSF46785">
    <property type="entry name" value="Winged helix' DNA-binding domain"/>
    <property type="match status" value="1"/>
</dbReference>
<sequence>MNNSHFNSLIHAPNRLHICAMLSTSAEIEFKLLRESLDVSDSVLSKHIKSLEEAGYVAPAKRTDFGRQRTWLSLTPVGLEAYNDHVKELKRIVG</sequence>
<organism evidence="2">
    <name type="scientific">marine metagenome</name>
    <dbReference type="NCBI Taxonomy" id="408172"/>
    <lineage>
        <taxon>unclassified sequences</taxon>
        <taxon>metagenomes</taxon>
        <taxon>ecological metagenomes</taxon>
    </lineage>
</organism>
<evidence type="ECO:0000313" key="2">
    <source>
        <dbReference type="EMBL" id="SVD35067.1"/>
    </source>
</evidence>
<protein>
    <recommendedName>
        <fullName evidence="1">Winged helix DNA-binding domain-containing protein</fullName>
    </recommendedName>
</protein>
<dbReference type="PANTHER" id="PTHR37318:SF1">
    <property type="entry name" value="BSL7504 PROTEIN"/>
    <property type="match status" value="1"/>
</dbReference>
<gene>
    <name evidence="2" type="ORF">METZ01_LOCUS387921</name>
</gene>
<dbReference type="CDD" id="cd00090">
    <property type="entry name" value="HTH_ARSR"/>
    <property type="match status" value="1"/>
</dbReference>
<dbReference type="EMBL" id="UINC01145124">
    <property type="protein sequence ID" value="SVD35067.1"/>
    <property type="molecule type" value="Genomic_DNA"/>
</dbReference>
<reference evidence="2" key="1">
    <citation type="submission" date="2018-05" db="EMBL/GenBank/DDBJ databases">
        <authorList>
            <person name="Lanie J.A."/>
            <person name="Ng W.-L."/>
            <person name="Kazmierczak K.M."/>
            <person name="Andrzejewski T.M."/>
            <person name="Davidsen T.M."/>
            <person name="Wayne K.J."/>
            <person name="Tettelin H."/>
            <person name="Glass J.I."/>
            <person name="Rusch D."/>
            <person name="Podicherti R."/>
            <person name="Tsui H.-C.T."/>
            <person name="Winkler M.E."/>
        </authorList>
    </citation>
    <scope>NUCLEOTIDE SEQUENCE</scope>
</reference>
<evidence type="ECO:0000259" key="1">
    <source>
        <dbReference type="Pfam" id="PF13601"/>
    </source>
</evidence>
<dbReference type="InterPro" id="IPR036388">
    <property type="entry name" value="WH-like_DNA-bd_sf"/>
</dbReference>
<dbReference type="InterPro" id="IPR011991">
    <property type="entry name" value="ArsR-like_HTH"/>
</dbReference>
<name>A0A382ULW6_9ZZZZ</name>
<dbReference type="Pfam" id="PF13601">
    <property type="entry name" value="HTH_34"/>
    <property type="match status" value="1"/>
</dbReference>
<dbReference type="InterPro" id="IPR027395">
    <property type="entry name" value="WH_DNA-bd_dom"/>
</dbReference>
<dbReference type="InterPro" id="IPR036390">
    <property type="entry name" value="WH_DNA-bd_sf"/>
</dbReference>
<dbReference type="AlphaFoldDB" id="A0A382ULW6"/>
<dbReference type="Gene3D" id="1.10.10.10">
    <property type="entry name" value="Winged helix-like DNA-binding domain superfamily/Winged helix DNA-binding domain"/>
    <property type="match status" value="1"/>
</dbReference>